<feature type="compositionally biased region" description="Basic and acidic residues" evidence="6">
    <location>
        <begin position="166"/>
        <end position="176"/>
    </location>
</feature>
<keyword evidence="9" id="KW-1185">Reference proteome</keyword>
<feature type="domain" description="TF-B3" evidence="7">
    <location>
        <begin position="40"/>
        <end position="133"/>
    </location>
</feature>
<keyword evidence="5" id="KW-0539">Nucleus</keyword>
<feature type="domain" description="TF-B3" evidence="7">
    <location>
        <begin position="393"/>
        <end position="497"/>
    </location>
</feature>
<dbReference type="STRING" id="1504633.A0A2T7EIN7"/>
<gene>
    <name evidence="8" type="ORF">GQ55_3G455200</name>
</gene>
<feature type="domain" description="TF-B3" evidence="7">
    <location>
        <begin position="249"/>
        <end position="345"/>
    </location>
</feature>
<dbReference type="PANTHER" id="PTHR31391">
    <property type="entry name" value="B3 DOMAIN-CONTAINING PROTEIN OS11G0197600-RELATED"/>
    <property type="match status" value="1"/>
</dbReference>
<dbReference type="GO" id="GO:0003677">
    <property type="term" value="F:DNA binding"/>
    <property type="evidence" value="ECO:0007669"/>
    <property type="project" value="UniProtKB-KW"/>
</dbReference>
<evidence type="ECO:0000256" key="4">
    <source>
        <dbReference type="ARBA" id="ARBA00023163"/>
    </source>
</evidence>
<evidence type="ECO:0000313" key="8">
    <source>
        <dbReference type="EMBL" id="PUZ67690.1"/>
    </source>
</evidence>
<proteinExistence type="predicted"/>
<dbReference type="AlphaFoldDB" id="A0A2T7EIN7"/>
<dbReference type="EMBL" id="CM009751">
    <property type="protein sequence ID" value="PUZ67690.1"/>
    <property type="molecule type" value="Genomic_DNA"/>
</dbReference>
<dbReference type="Gramene" id="PUZ67690">
    <property type="protein sequence ID" value="PUZ67690"/>
    <property type="gene ID" value="GQ55_3G455200"/>
</dbReference>
<reference evidence="8 9" key="1">
    <citation type="submission" date="2018-04" db="EMBL/GenBank/DDBJ databases">
        <title>WGS assembly of Panicum hallii var. hallii HAL2.</title>
        <authorList>
            <person name="Lovell J."/>
            <person name="Jenkins J."/>
            <person name="Lowry D."/>
            <person name="Mamidi S."/>
            <person name="Sreedasyam A."/>
            <person name="Weng X."/>
            <person name="Barry K."/>
            <person name="Bonette J."/>
            <person name="Campitelli B."/>
            <person name="Daum C."/>
            <person name="Gordon S."/>
            <person name="Gould B."/>
            <person name="Lipzen A."/>
            <person name="MacQueen A."/>
            <person name="Palacio-Mejia J."/>
            <person name="Plott C."/>
            <person name="Shakirov E."/>
            <person name="Shu S."/>
            <person name="Yoshinaga Y."/>
            <person name="Zane M."/>
            <person name="Rokhsar D."/>
            <person name="Grimwood J."/>
            <person name="Schmutz J."/>
            <person name="Juenger T."/>
        </authorList>
    </citation>
    <scope>NUCLEOTIDE SEQUENCE [LARGE SCALE GENOMIC DNA]</scope>
    <source>
        <strain evidence="9">cv. HAL2</strain>
    </source>
</reference>
<evidence type="ECO:0000256" key="5">
    <source>
        <dbReference type="ARBA" id="ARBA00023242"/>
    </source>
</evidence>
<dbReference type="InterPro" id="IPR003340">
    <property type="entry name" value="B3_DNA-bd"/>
</dbReference>
<keyword evidence="3" id="KW-0238">DNA-binding</keyword>
<evidence type="ECO:0000256" key="1">
    <source>
        <dbReference type="ARBA" id="ARBA00004123"/>
    </source>
</evidence>
<comment type="subcellular location">
    <subcellularLocation>
        <location evidence="1">Nucleus</location>
    </subcellularLocation>
</comment>
<keyword evidence="2" id="KW-0805">Transcription regulation</keyword>
<dbReference type="OrthoDB" id="682109at2759"/>
<evidence type="ECO:0000256" key="6">
    <source>
        <dbReference type="SAM" id="MobiDB-lite"/>
    </source>
</evidence>
<dbReference type="PROSITE" id="PS50863">
    <property type="entry name" value="B3"/>
    <property type="match status" value="3"/>
</dbReference>
<evidence type="ECO:0000256" key="2">
    <source>
        <dbReference type="ARBA" id="ARBA00023015"/>
    </source>
</evidence>
<accession>A0A2T7EIN7</accession>
<name>A0A2T7EIN7_9POAL</name>
<dbReference type="CDD" id="cd10017">
    <property type="entry name" value="B3_DNA"/>
    <property type="match status" value="3"/>
</dbReference>
<dbReference type="InterPro" id="IPR015300">
    <property type="entry name" value="DNA-bd_pseudobarrel_sf"/>
</dbReference>
<dbReference type="Proteomes" id="UP000244336">
    <property type="component" value="Chromosome 3"/>
</dbReference>
<dbReference type="SUPFAM" id="SSF101936">
    <property type="entry name" value="DNA-binding pseudobarrel domain"/>
    <property type="match status" value="3"/>
</dbReference>
<dbReference type="Pfam" id="PF02362">
    <property type="entry name" value="B3"/>
    <property type="match status" value="3"/>
</dbReference>
<protein>
    <recommendedName>
        <fullName evidence="7">TF-B3 domain-containing protein</fullName>
    </recommendedName>
</protein>
<dbReference type="SMART" id="SM01019">
    <property type="entry name" value="B3"/>
    <property type="match status" value="3"/>
</dbReference>
<dbReference type="InterPro" id="IPR044837">
    <property type="entry name" value="REM16-like"/>
</dbReference>
<feature type="region of interest" description="Disordered" evidence="6">
    <location>
        <begin position="151"/>
        <end position="211"/>
    </location>
</feature>
<keyword evidence="4" id="KW-0804">Transcription</keyword>
<dbReference type="GO" id="GO:0005634">
    <property type="term" value="C:nucleus"/>
    <property type="evidence" value="ECO:0007669"/>
    <property type="project" value="UniProtKB-SubCell"/>
</dbReference>
<evidence type="ECO:0000256" key="3">
    <source>
        <dbReference type="ARBA" id="ARBA00023125"/>
    </source>
</evidence>
<evidence type="ECO:0000313" key="9">
    <source>
        <dbReference type="Proteomes" id="UP000244336"/>
    </source>
</evidence>
<dbReference type="PANTHER" id="PTHR31391:SF140">
    <property type="entry name" value="B3 DOMAIN-CONTAINING PROTEIN OS12G0591400"/>
    <property type="match status" value="1"/>
</dbReference>
<organism evidence="8 9">
    <name type="scientific">Panicum hallii var. hallii</name>
    <dbReference type="NCBI Taxonomy" id="1504633"/>
    <lineage>
        <taxon>Eukaryota</taxon>
        <taxon>Viridiplantae</taxon>
        <taxon>Streptophyta</taxon>
        <taxon>Embryophyta</taxon>
        <taxon>Tracheophyta</taxon>
        <taxon>Spermatophyta</taxon>
        <taxon>Magnoliopsida</taxon>
        <taxon>Liliopsida</taxon>
        <taxon>Poales</taxon>
        <taxon>Poaceae</taxon>
        <taxon>PACMAD clade</taxon>
        <taxon>Panicoideae</taxon>
        <taxon>Panicodae</taxon>
        <taxon>Paniceae</taxon>
        <taxon>Panicinae</taxon>
        <taxon>Panicum</taxon>
        <taxon>Panicum sect. Panicum</taxon>
    </lineage>
</organism>
<sequence>MASQDHQDYGMSAHKMSGNSCKRCSHCDSHYYWHHLDDRQKHFFKLMLGDFQQKMIVPEKFANNFRGQISGVVKLEGPDGNLYSVKVSQDLNKLVFRYGWGALCSAYELEQGDMVVFRYSGDSHFKVHIFDPSGCEKEFFRIVMNPSCGVRQRGIPHEQTPSGEGLARHRTGELSHSRKASKMTPADSPSQRSTEEMTYPDDTVSPMDSGVLQTSSGSRAILAKGCILTSAQKAKLDAFEKKIRPEIPLYVTNMNKANLSNGYMVICRDYSDKYLPHEDQTITLCHSPGTRKRDANLKISADGAYIFSTGWRSLARGNELQDGDAWALEASMSEGRVTVSVHPLHGSHNPPELGASPPLQLDTHPGYMVSKHTNLTPEQKKRVHDKLREIQAKTFVFVTAKKRGNESMCFNKDFAMEYLPRVPQTVRLRRPGVSCSWEAELQVRNECKVHQLCRGWKQFVDDNALRQGELCLFQPLGSGGGEDDGELAMNVHILRGH</sequence>
<dbReference type="Gene3D" id="2.40.330.10">
    <property type="entry name" value="DNA-binding pseudobarrel domain"/>
    <property type="match status" value="3"/>
</dbReference>
<evidence type="ECO:0000259" key="7">
    <source>
        <dbReference type="PROSITE" id="PS50863"/>
    </source>
</evidence>